<reference evidence="2" key="1">
    <citation type="journal article" date="2020" name="Cell">
        <title>Large-Scale Comparative Analyses of Tick Genomes Elucidate Their Genetic Diversity and Vector Capacities.</title>
        <authorList>
            <consortium name="Tick Genome and Microbiome Consortium (TIGMIC)"/>
            <person name="Jia N."/>
            <person name="Wang J."/>
            <person name="Shi W."/>
            <person name="Du L."/>
            <person name="Sun Y."/>
            <person name="Zhan W."/>
            <person name="Jiang J.F."/>
            <person name="Wang Q."/>
            <person name="Zhang B."/>
            <person name="Ji P."/>
            <person name="Bell-Sakyi L."/>
            <person name="Cui X.M."/>
            <person name="Yuan T.T."/>
            <person name="Jiang B.G."/>
            <person name="Yang W.F."/>
            <person name="Lam T.T."/>
            <person name="Chang Q.C."/>
            <person name="Ding S.J."/>
            <person name="Wang X.J."/>
            <person name="Zhu J.G."/>
            <person name="Ruan X.D."/>
            <person name="Zhao L."/>
            <person name="Wei J.T."/>
            <person name="Ye R.Z."/>
            <person name="Que T.C."/>
            <person name="Du C.H."/>
            <person name="Zhou Y.H."/>
            <person name="Cheng J.X."/>
            <person name="Dai P.F."/>
            <person name="Guo W.B."/>
            <person name="Han X.H."/>
            <person name="Huang E.J."/>
            <person name="Li L.F."/>
            <person name="Wei W."/>
            <person name="Gao Y.C."/>
            <person name="Liu J.Z."/>
            <person name="Shao H.Z."/>
            <person name="Wang X."/>
            <person name="Wang C.C."/>
            <person name="Yang T.C."/>
            <person name="Huo Q.B."/>
            <person name="Li W."/>
            <person name="Chen H.Y."/>
            <person name="Chen S.E."/>
            <person name="Zhou L.G."/>
            <person name="Ni X.B."/>
            <person name="Tian J.H."/>
            <person name="Sheng Y."/>
            <person name="Liu T."/>
            <person name="Pan Y.S."/>
            <person name="Xia L.Y."/>
            <person name="Li J."/>
            <person name="Zhao F."/>
            <person name="Cao W.C."/>
        </authorList>
    </citation>
    <scope>NUCLEOTIDE SEQUENCE</scope>
    <source>
        <strain evidence="2">Rmic-2018</strain>
    </source>
</reference>
<feature type="compositionally biased region" description="Basic and acidic residues" evidence="1">
    <location>
        <begin position="626"/>
        <end position="640"/>
    </location>
</feature>
<keyword evidence="3" id="KW-1185">Reference proteome</keyword>
<feature type="compositionally biased region" description="Low complexity" evidence="1">
    <location>
        <begin position="24"/>
        <end position="42"/>
    </location>
</feature>
<evidence type="ECO:0000313" key="2">
    <source>
        <dbReference type="EMBL" id="KAH8040674.1"/>
    </source>
</evidence>
<protein>
    <submittedName>
        <fullName evidence="2">Uncharacterized protein</fullName>
    </submittedName>
</protein>
<evidence type="ECO:0000256" key="1">
    <source>
        <dbReference type="SAM" id="MobiDB-lite"/>
    </source>
</evidence>
<feature type="compositionally biased region" description="Basic residues" evidence="1">
    <location>
        <begin position="90"/>
        <end position="102"/>
    </location>
</feature>
<dbReference type="AlphaFoldDB" id="A0A9J6F1P2"/>
<comment type="caution">
    <text evidence="2">The sequence shown here is derived from an EMBL/GenBank/DDBJ whole genome shotgun (WGS) entry which is preliminary data.</text>
</comment>
<feature type="compositionally biased region" description="Basic and acidic residues" evidence="1">
    <location>
        <begin position="264"/>
        <end position="275"/>
    </location>
</feature>
<feature type="region of interest" description="Disordered" evidence="1">
    <location>
        <begin position="383"/>
        <end position="498"/>
    </location>
</feature>
<dbReference type="EMBL" id="JABSTU010000001">
    <property type="protein sequence ID" value="KAH8040674.1"/>
    <property type="molecule type" value="Genomic_DNA"/>
</dbReference>
<feature type="compositionally biased region" description="Low complexity" evidence="1">
    <location>
        <begin position="530"/>
        <end position="550"/>
    </location>
</feature>
<feature type="region of interest" description="Disordered" evidence="1">
    <location>
        <begin position="247"/>
        <end position="314"/>
    </location>
</feature>
<dbReference type="Proteomes" id="UP000821866">
    <property type="component" value="Chromosome 1"/>
</dbReference>
<evidence type="ECO:0000313" key="3">
    <source>
        <dbReference type="Proteomes" id="UP000821866"/>
    </source>
</evidence>
<feature type="compositionally biased region" description="Basic residues" evidence="1">
    <location>
        <begin position="58"/>
        <end position="76"/>
    </location>
</feature>
<feature type="region of interest" description="Disordered" evidence="1">
    <location>
        <begin position="585"/>
        <end position="604"/>
    </location>
</feature>
<feature type="compositionally biased region" description="Low complexity" evidence="1">
    <location>
        <begin position="298"/>
        <end position="307"/>
    </location>
</feature>
<proteinExistence type="predicted"/>
<feature type="compositionally biased region" description="Basic and acidic residues" evidence="1">
    <location>
        <begin position="103"/>
        <end position="131"/>
    </location>
</feature>
<organism evidence="2 3">
    <name type="scientific">Rhipicephalus microplus</name>
    <name type="common">Cattle tick</name>
    <name type="synonym">Boophilus microplus</name>
    <dbReference type="NCBI Taxonomy" id="6941"/>
    <lineage>
        <taxon>Eukaryota</taxon>
        <taxon>Metazoa</taxon>
        <taxon>Ecdysozoa</taxon>
        <taxon>Arthropoda</taxon>
        <taxon>Chelicerata</taxon>
        <taxon>Arachnida</taxon>
        <taxon>Acari</taxon>
        <taxon>Parasitiformes</taxon>
        <taxon>Ixodida</taxon>
        <taxon>Ixodoidea</taxon>
        <taxon>Ixodidae</taxon>
        <taxon>Rhipicephalinae</taxon>
        <taxon>Rhipicephalus</taxon>
        <taxon>Boophilus</taxon>
    </lineage>
</organism>
<accession>A0A9J6F1P2</accession>
<name>A0A9J6F1P2_RHIMP</name>
<feature type="compositionally biased region" description="Basic residues" evidence="1">
    <location>
        <begin position="164"/>
        <end position="177"/>
    </location>
</feature>
<feature type="region of interest" description="Disordered" evidence="1">
    <location>
        <begin position="1"/>
        <end position="221"/>
    </location>
</feature>
<reference evidence="2" key="2">
    <citation type="submission" date="2021-09" db="EMBL/GenBank/DDBJ databases">
        <authorList>
            <person name="Jia N."/>
            <person name="Wang J."/>
            <person name="Shi W."/>
            <person name="Du L."/>
            <person name="Sun Y."/>
            <person name="Zhan W."/>
            <person name="Jiang J."/>
            <person name="Wang Q."/>
            <person name="Zhang B."/>
            <person name="Ji P."/>
            <person name="Sakyi L.B."/>
            <person name="Cui X."/>
            <person name="Yuan T."/>
            <person name="Jiang B."/>
            <person name="Yang W."/>
            <person name="Lam T.T.-Y."/>
            <person name="Chang Q."/>
            <person name="Ding S."/>
            <person name="Wang X."/>
            <person name="Zhu J."/>
            <person name="Ruan X."/>
            <person name="Zhao L."/>
            <person name="Wei J."/>
            <person name="Que T."/>
            <person name="Du C."/>
            <person name="Cheng J."/>
            <person name="Dai P."/>
            <person name="Han X."/>
            <person name="Huang E."/>
            <person name="Gao Y."/>
            <person name="Liu J."/>
            <person name="Shao H."/>
            <person name="Ye R."/>
            <person name="Li L."/>
            <person name="Wei W."/>
            <person name="Wang X."/>
            <person name="Wang C."/>
            <person name="Huo Q."/>
            <person name="Li W."/>
            <person name="Guo W."/>
            <person name="Chen H."/>
            <person name="Chen S."/>
            <person name="Zhou L."/>
            <person name="Zhou L."/>
            <person name="Ni X."/>
            <person name="Tian J."/>
            <person name="Zhou Y."/>
            <person name="Sheng Y."/>
            <person name="Liu T."/>
            <person name="Pan Y."/>
            <person name="Xia L."/>
            <person name="Li J."/>
            <person name="Zhao F."/>
            <person name="Cao W."/>
        </authorList>
    </citation>
    <scope>NUCLEOTIDE SEQUENCE</scope>
    <source>
        <strain evidence="2">Rmic-2018</strain>
        <tissue evidence="2">Larvae</tissue>
    </source>
</reference>
<sequence length="752" mass="81274">MTNTEPSVQVPPHGGVTLNELPNGRSASGATSGSGTSLCTTGVFNSSQQPVEENVTTKHGHLKSRGKKCRKRHRRENRIDDAQFSLSSLKGHRKDKSGHRKSRDGSATHRSRDDQLHHRRNSRSEDIKPEDTVNVDSLNQPGSKKLSSDPGATGAVAALSPVKKMSKKKKKKRKKCQKLAESEHLSEMSNPADAKNGPKVINKPTQEVSSPKDAVAVVKPSDAAAVRETQVDTSLQTDEAHQAVLTEAVSKERGVPQAGNDVSSDDRQHPFEDLSKAAAVKSKLKRTLPATGGPFGGLSSTRSSSLDRSVERRYSNAVSMAVEKKTLSLLPEQTSSTVANEGEAHVDQPGQQDTLSPMTLVSEVKLSMPDHAGGLCTTISETEKEHSDMSGIHQPSGKHAGDEYSPAAPKRSSPILHNEPDTGRRVSVTIPKWGGPFGGLTADEVSESLYDQEATRKAEAKSSPPQKSPLDLAPFTPDEVKKEETTLPPDHGVLSPPTIQKKVARHVLEESVFTELSGDSEECLDEQQRKASQSSLSSAESSAFKSSQGSFVQSPHSKVDNDVNAPRRMRSMSLVLLEDAPSLLSKPINTASSPASAPPDVVVSSPKLEGADFCQQLPTLPTTADQTEKSDKEAKSEVTKKAGTIEMTSSVTPLSKDGHDPEKPAPAFCQSRAHSVDEMNKRIKVLRYQPFKLEEAGIGSHTPLRPVNFKQDHAVLTDKGEVKLCLDLSTREEVEMVWPFDIEARMAKRDDA</sequence>
<feature type="region of interest" description="Disordered" evidence="1">
    <location>
        <begin position="514"/>
        <end position="566"/>
    </location>
</feature>
<gene>
    <name evidence="2" type="ORF">HPB51_011989</name>
</gene>
<feature type="region of interest" description="Disordered" evidence="1">
    <location>
        <begin position="617"/>
        <end position="667"/>
    </location>
</feature>